<evidence type="ECO:0000313" key="2">
    <source>
        <dbReference type="Proteomes" id="UP000324222"/>
    </source>
</evidence>
<accession>A0A5B7K6U8</accession>
<protein>
    <submittedName>
        <fullName evidence="1">Uncharacterized protein</fullName>
    </submittedName>
</protein>
<dbReference type="AlphaFoldDB" id="A0A5B7K6U8"/>
<sequence>MISLRRSYGSAGGEGGVAIVMANLHLLHVATTPLPNHYLTELHSLSRCFTPLHSPAHSPCARLRSPVLQTPKTVSLARKPVNKKQ</sequence>
<name>A0A5B7K6U8_PORTR</name>
<dbReference type="Proteomes" id="UP000324222">
    <property type="component" value="Unassembled WGS sequence"/>
</dbReference>
<organism evidence="1 2">
    <name type="scientific">Portunus trituberculatus</name>
    <name type="common">Swimming crab</name>
    <name type="synonym">Neptunus trituberculatus</name>
    <dbReference type="NCBI Taxonomy" id="210409"/>
    <lineage>
        <taxon>Eukaryota</taxon>
        <taxon>Metazoa</taxon>
        <taxon>Ecdysozoa</taxon>
        <taxon>Arthropoda</taxon>
        <taxon>Crustacea</taxon>
        <taxon>Multicrustacea</taxon>
        <taxon>Malacostraca</taxon>
        <taxon>Eumalacostraca</taxon>
        <taxon>Eucarida</taxon>
        <taxon>Decapoda</taxon>
        <taxon>Pleocyemata</taxon>
        <taxon>Brachyura</taxon>
        <taxon>Eubrachyura</taxon>
        <taxon>Portunoidea</taxon>
        <taxon>Portunidae</taxon>
        <taxon>Portuninae</taxon>
        <taxon>Portunus</taxon>
    </lineage>
</organism>
<evidence type="ECO:0000313" key="1">
    <source>
        <dbReference type="EMBL" id="MPD00425.1"/>
    </source>
</evidence>
<keyword evidence="2" id="KW-1185">Reference proteome</keyword>
<gene>
    <name evidence="1" type="ORF">E2C01_095896</name>
</gene>
<dbReference type="EMBL" id="VSRR010122833">
    <property type="protein sequence ID" value="MPD00425.1"/>
    <property type="molecule type" value="Genomic_DNA"/>
</dbReference>
<reference evidence="1 2" key="1">
    <citation type="submission" date="2019-05" db="EMBL/GenBank/DDBJ databases">
        <title>Another draft genome of Portunus trituberculatus and its Hox gene families provides insights of decapod evolution.</title>
        <authorList>
            <person name="Jeong J.-H."/>
            <person name="Song I."/>
            <person name="Kim S."/>
            <person name="Choi T."/>
            <person name="Kim D."/>
            <person name="Ryu S."/>
            <person name="Kim W."/>
        </authorList>
    </citation>
    <scope>NUCLEOTIDE SEQUENCE [LARGE SCALE GENOMIC DNA]</scope>
    <source>
        <tissue evidence="1">Muscle</tissue>
    </source>
</reference>
<comment type="caution">
    <text evidence="1">The sequence shown here is derived from an EMBL/GenBank/DDBJ whole genome shotgun (WGS) entry which is preliminary data.</text>
</comment>
<proteinExistence type="predicted"/>